<proteinExistence type="predicted"/>
<gene>
    <name evidence="3" type="ORF">ACFFLH_06065</name>
</gene>
<dbReference type="InterPro" id="IPR011146">
    <property type="entry name" value="HIT-like"/>
</dbReference>
<dbReference type="PANTHER" id="PTHR23089">
    <property type="entry name" value="HISTIDINE TRIAD HIT PROTEIN"/>
    <property type="match status" value="1"/>
</dbReference>
<dbReference type="InterPro" id="IPR019808">
    <property type="entry name" value="Histidine_triad_CS"/>
</dbReference>
<feature type="short sequence motif" description="Histidine triad motif" evidence="1">
    <location>
        <begin position="96"/>
        <end position="100"/>
    </location>
</feature>
<protein>
    <submittedName>
        <fullName evidence="3">HIT domain-containing protein</fullName>
    </submittedName>
</protein>
<dbReference type="Proteomes" id="UP001589628">
    <property type="component" value="Unassembled WGS sequence"/>
</dbReference>
<dbReference type="EMBL" id="JBHLZN010000002">
    <property type="protein sequence ID" value="MFB9885966.1"/>
    <property type="molecule type" value="Genomic_DNA"/>
</dbReference>
<organism evidence="3 4">
    <name type="scientific">Balneatrix alpica</name>
    <dbReference type="NCBI Taxonomy" id="75684"/>
    <lineage>
        <taxon>Bacteria</taxon>
        <taxon>Pseudomonadati</taxon>
        <taxon>Pseudomonadota</taxon>
        <taxon>Gammaproteobacteria</taxon>
        <taxon>Oceanospirillales</taxon>
        <taxon>Balneatrichaceae</taxon>
        <taxon>Balneatrix</taxon>
    </lineage>
</organism>
<dbReference type="Pfam" id="PF11969">
    <property type="entry name" value="DcpS_C"/>
    <property type="match status" value="1"/>
</dbReference>
<name>A0ABV5Z9L7_9GAMM</name>
<dbReference type="InterPro" id="IPR001310">
    <property type="entry name" value="Histidine_triad_HIT"/>
</dbReference>
<evidence type="ECO:0000313" key="4">
    <source>
        <dbReference type="Proteomes" id="UP001589628"/>
    </source>
</evidence>
<sequence length="109" mass="12166">MSCIFCDIAQGRAPAQIFYQDEWILAFADQHPRAPIHILVIPRRHIANLYQISEDDRDLLGHILLKVPQIAHAQGLQAGFKLQVNTGPAGGQEIYHLHLHLTGSARTTP</sequence>
<dbReference type="PROSITE" id="PS51084">
    <property type="entry name" value="HIT_2"/>
    <property type="match status" value="1"/>
</dbReference>
<dbReference type="Gene3D" id="3.30.428.10">
    <property type="entry name" value="HIT-like"/>
    <property type="match status" value="1"/>
</dbReference>
<evidence type="ECO:0000313" key="3">
    <source>
        <dbReference type="EMBL" id="MFB9885966.1"/>
    </source>
</evidence>
<dbReference type="SUPFAM" id="SSF54197">
    <property type="entry name" value="HIT-like"/>
    <property type="match status" value="1"/>
</dbReference>
<keyword evidence="4" id="KW-1185">Reference proteome</keyword>
<feature type="domain" description="HIT" evidence="2">
    <location>
        <begin position="4"/>
        <end position="109"/>
    </location>
</feature>
<evidence type="ECO:0000259" key="2">
    <source>
        <dbReference type="PROSITE" id="PS51084"/>
    </source>
</evidence>
<comment type="caution">
    <text evidence="3">The sequence shown here is derived from an EMBL/GenBank/DDBJ whole genome shotgun (WGS) entry which is preliminary data.</text>
</comment>
<dbReference type="PROSITE" id="PS00892">
    <property type="entry name" value="HIT_1"/>
    <property type="match status" value="1"/>
</dbReference>
<evidence type="ECO:0000256" key="1">
    <source>
        <dbReference type="PROSITE-ProRule" id="PRU00464"/>
    </source>
</evidence>
<dbReference type="PRINTS" id="PR00332">
    <property type="entry name" value="HISTRIAD"/>
</dbReference>
<dbReference type="RefSeq" id="WP_027311478.1">
    <property type="nucleotide sequence ID" value="NZ_JAUESS010000007.1"/>
</dbReference>
<dbReference type="InterPro" id="IPR036265">
    <property type="entry name" value="HIT-like_sf"/>
</dbReference>
<accession>A0ABV5Z9L7</accession>
<reference evidence="3 4" key="1">
    <citation type="submission" date="2024-09" db="EMBL/GenBank/DDBJ databases">
        <authorList>
            <person name="Sun Q."/>
            <person name="Mori K."/>
        </authorList>
    </citation>
    <scope>NUCLEOTIDE SEQUENCE [LARGE SCALE GENOMIC DNA]</scope>
    <source>
        <strain evidence="3 4">ATCC 51285</strain>
    </source>
</reference>